<accession>A0A7Y0A2X3</accession>
<comment type="caution">
    <text evidence="3">The sequence shown here is derived from an EMBL/GenBank/DDBJ whole genome shotgun (WGS) entry which is preliminary data.</text>
</comment>
<dbReference type="Pfam" id="PF01527">
    <property type="entry name" value="HTH_Tnp_1"/>
    <property type="match status" value="1"/>
</dbReference>
<dbReference type="AlphaFoldDB" id="A0A7Y0A2X3"/>
<evidence type="ECO:0000313" key="4">
    <source>
        <dbReference type="Proteomes" id="UP000583127"/>
    </source>
</evidence>
<dbReference type="PROSITE" id="PS50994">
    <property type="entry name" value="INTEGRASE"/>
    <property type="match status" value="1"/>
</dbReference>
<evidence type="ECO:0000313" key="3">
    <source>
        <dbReference type="EMBL" id="NML35565.1"/>
    </source>
</evidence>
<feature type="coiled-coil region" evidence="1">
    <location>
        <begin position="28"/>
        <end position="55"/>
    </location>
</feature>
<dbReference type="GO" id="GO:0015074">
    <property type="term" value="P:DNA integration"/>
    <property type="evidence" value="ECO:0007669"/>
    <property type="project" value="InterPro"/>
</dbReference>
<dbReference type="InterPro" id="IPR025948">
    <property type="entry name" value="HTH-like_dom"/>
</dbReference>
<evidence type="ECO:0000259" key="2">
    <source>
        <dbReference type="PROSITE" id="PS50994"/>
    </source>
</evidence>
<sequence>GVAESVLRRWVQQLHQERHGITPQSPAMTPEQQRIQELEARVERLEREKTILKKGYCAADVGRDRTYEIIDQFGDGLSVAMLCELFDIPRSCFYAYRHRRERVDVARMALRSRVHELFVESRSSAGSRSIMGMLREQGTTVGRFKVSRLMDELGLICKQPGNHAYKRATVERIDIPNVLNREFDVATPNPVWCGDITYLWAQGRWHYLAVVLDLFTRRVVGWSFSTSPDADLVVKALDMAFEQRGRPTGLMFHSDQGGQYASRKFRQRLWRYRIRQSMSRRGNCWDNSPMERLFRSLKTEWVPTTGYTSAGEAHRDISYFLMQRYNWTRPHQFNDGLAPAVAEEKLNSVSGVS</sequence>
<dbReference type="GO" id="GO:0003676">
    <property type="term" value="F:nucleic acid binding"/>
    <property type="evidence" value="ECO:0007669"/>
    <property type="project" value="InterPro"/>
</dbReference>
<dbReference type="NCBIfam" id="NF033516">
    <property type="entry name" value="transpos_IS3"/>
    <property type="match status" value="1"/>
</dbReference>
<gene>
    <name evidence="3" type="ORF">HHL14_32785</name>
</gene>
<dbReference type="PANTHER" id="PTHR46889:SF4">
    <property type="entry name" value="TRANSPOSASE INSO FOR INSERTION SEQUENCE ELEMENT IS911B-RELATED"/>
    <property type="match status" value="1"/>
</dbReference>
<name>A0A7Y0A2X3_9BURK</name>
<dbReference type="InterPro" id="IPR050900">
    <property type="entry name" value="Transposase_IS3/IS150/IS904"/>
</dbReference>
<evidence type="ECO:0000256" key="1">
    <source>
        <dbReference type="SAM" id="Coils"/>
    </source>
</evidence>
<organism evidence="3 4">
    <name type="scientific">Paraburkholderia antibiotica</name>
    <dbReference type="NCBI Taxonomy" id="2728839"/>
    <lineage>
        <taxon>Bacteria</taxon>
        <taxon>Pseudomonadati</taxon>
        <taxon>Pseudomonadota</taxon>
        <taxon>Betaproteobacteria</taxon>
        <taxon>Burkholderiales</taxon>
        <taxon>Burkholderiaceae</taxon>
        <taxon>Paraburkholderia</taxon>
    </lineage>
</organism>
<dbReference type="Gene3D" id="3.30.420.10">
    <property type="entry name" value="Ribonuclease H-like superfamily/Ribonuclease H"/>
    <property type="match status" value="1"/>
</dbReference>
<reference evidence="3 4" key="1">
    <citation type="submission" date="2020-04" db="EMBL/GenBank/DDBJ databases">
        <title>Paraburkholderia sp. G-4-1-8 isolated from soil.</title>
        <authorList>
            <person name="Dahal R.H."/>
        </authorList>
    </citation>
    <scope>NUCLEOTIDE SEQUENCE [LARGE SCALE GENOMIC DNA]</scope>
    <source>
        <strain evidence="3 4">G-4-1-8</strain>
    </source>
</reference>
<feature type="domain" description="Integrase catalytic" evidence="2">
    <location>
        <begin position="184"/>
        <end position="347"/>
    </location>
</feature>
<protein>
    <submittedName>
        <fullName evidence="3">IS3 family transposase</fullName>
    </submittedName>
</protein>
<dbReference type="InterPro" id="IPR012337">
    <property type="entry name" value="RNaseH-like_sf"/>
</dbReference>
<dbReference type="InterPro" id="IPR036397">
    <property type="entry name" value="RNaseH_sf"/>
</dbReference>
<dbReference type="PANTHER" id="PTHR46889">
    <property type="entry name" value="TRANSPOSASE INSF FOR INSERTION SEQUENCE IS3B-RELATED"/>
    <property type="match status" value="1"/>
</dbReference>
<dbReference type="EMBL" id="JABBFZ010000070">
    <property type="protein sequence ID" value="NML35565.1"/>
    <property type="molecule type" value="Genomic_DNA"/>
</dbReference>
<dbReference type="Pfam" id="PF00665">
    <property type="entry name" value="rve"/>
    <property type="match status" value="1"/>
</dbReference>
<keyword evidence="4" id="KW-1185">Reference proteome</keyword>
<proteinExistence type="predicted"/>
<dbReference type="Pfam" id="PF13276">
    <property type="entry name" value="HTH_21"/>
    <property type="match status" value="1"/>
</dbReference>
<dbReference type="InterPro" id="IPR002514">
    <property type="entry name" value="Transposase_8"/>
</dbReference>
<dbReference type="InterPro" id="IPR048020">
    <property type="entry name" value="Transpos_IS3"/>
</dbReference>
<keyword evidence="1" id="KW-0175">Coiled coil</keyword>
<dbReference type="InterPro" id="IPR001584">
    <property type="entry name" value="Integrase_cat-core"/>
</dbReference>
<dbReference type="SUPFAM" id="SSF53098">
    <property type="entry name" value="Ribonuclease H-like"/>
    <property type="match status" value="1"/>
</dbReference>
<dbReference type="Proteomes" id="UP000583127">
    <property type="component" value="Unassembled WGS sequence"/>
</dbReference>
<dbReference type="RefSeq" id="WP_169501747.1">
    <property type="nucleotide sequence ID" value="NZ_JABBFZ010000070.1"/>
</dbReference>
<feature type="non-terminal residue" evidence="3">
    <location>
        <position position="1"/>
    </location>
</feature>